<evidence type="ECO:0000313" key="6">
    <source>
        <dbReference type="EMBL" id="VDI04070.1"/>
    </source>
</evidence>
<keyword evidence="7" id="KW-1185">Reference proteome</keyword>
<dbReference type="EMBL" id="UYJE01001664">
    <property type="protein sequence ID" value="VDI04070.1"/>
    <property type="molecule type" value="Genomic_DNA"/>
</dbReference>
<evidence type="ECO:0000256" key="1">
    <source>
        <dbReference type="ARBA" id="ARBA00022723"/>
    </source>
</evidence>
<dbReference type="Pfam" id="PF00628">
    <property type="entry name" value="PHD"/>
    <property type="match status" value="1"/>
</dbReference>
<dbReference type="InterPro" id="IPR011011">
    <property type="entry name" value="Znf_FYVE_PHD"/>
</dbReference>
<evidence type="ECO:0000256" key="3">
    <source>
        <dbReference type="ARBA" id="ARBA00022833"/>
    </source>
</evidence>
<evidence type="ECO:0000259" key="5">
    <source>
        <dbReference type="Pfam" id="PF00628"/>
    </source>
</evidence>
<evidence type="ECO:0000313" key="7">
    <source>
        <dbReference type="Proteomes" id="UP000596742"/>
    </source>
</evidence>
<protein>
    <recommendedName>
        <fullName evidence="5">PHD-type domain-containing protein</fullName>
    </recommendedName>
</protein>
<comment type="caution">
    <text evidence="6">The sequence shown here is derived from an EMBL/GenBank/DDBJ whole genome shotgun (WGS) entry which is preliminary data.</text>
</comment>
<evidence type="ECO:0000256" key="2">
    <source>
        <dbReference type="ARBA" id="ARBA00022771"/>
    </source>
</evidence>
<dbReference type="GO" id="GO:0008270">
    <property type="term" value="F:zinc ion binding"/>
    <property type="evidence" value="ECO:0007669"/>
    <property type="project" value="UniProtKB-KW"/>
</dbReference>
<accession>A0A8B6CEN0</accession>
<evidence type="ECO:0000256" key="4">
    <source>
        <dbReference type="SAM" id="MobiDB-lite"/>
    </source>
</evidence>
<feature type="domain" description="PHD-type" evidence="5">
    <location>
        <begin position="1"/>
        <end position="32"/>
    </location>
</feature>
<dbReference type="OrthoDB" id="436852at2759"/>
<feature type="compositionally biased region" description="Polar residues" evidence="4">
    <location>
        <begin position="200"/>
        <end position="209"/>
    </location>
</feature>
<reference evidence="6" key="1">
    <citation type="submission" date="2018-11" db="EMBL/GenBank/DDBJ databases">
        <authorList>
            <person name="Alioto T."/>
            <person name="Alioto T."/>
        </authorList>
    </citation>
    <scope>NUCLEOTIDE SEQUENCE</scope>
</reference>
<keyword evidence="1" id="KW-0479">Metal-binding</keyword>
<keyword evidence="2" id="KW-0863">Zinc-finger</keyword>
<dbReference type="Gene3D" id="3.30.40.10">
    <property type="entry name" value="Zinc/RING finger domain, C3HC4 (zinc finger)"/>
    <property type="match status" value="1"/>
</dbReference>
<gene>
    <name evidence="6" type="ORF">MGAL_10B001053</name>
</gene>
<sequence>MVQCDNCREWFHLTCIGMSIQEANEIDPYICPNGQLFCPTPPSKDKKGEKTKCLDSESFKSCSSEGKDVEKGYNGDSQPGVGIQPFDISLLDQATHRRSIAGGTSNTRSKCVRGQEVPVRVQGTPEETQDEVPRELVVEAVEQSAPVAAKVSVSGEQEVPVLVDGMETLAISEETLVIPEETEVPEAQGEVPAAHREEQSASVPASTDSMSFKREIPAAWKGRESQFWTGPYSGFKERTWRMSVRDIACRVPGCLVITRHLREHACIPND</sequence>
<dbReference type="Proteomes" id="UP000596742">
    <property type="component" value="Unassembled WGS sequence"/>
</dbReference>
<dbReference type="AlphaFoldDB" id="A0A8B6CEN0"/>
<name>A0A8B6CEN0_MYTGA</name>
<dbReference type="InterPro" id="IPR019787">
    <property type="entry name" value="Znf_PHD-finger"/>
</dbReference>
<keyword evidence="3" id="KW-0862">Zinc</keyword>
<organism evidence="6 7">
    <name type="scientific">Mytilus galloprovincialis</name>
    <name type="common">Mediterranean mussel</name>
    <dbReference type="NCBI Taxonomy" id="29158"/>
    <lineage>
        <taxon>Eukaryota</taxon>
        <taxon>Metazoa</taxon>
        <taxon>Spiralia</taxon>
        <taxon>Lophotrochozoa</taxon>
        <taxon>Mollusca</taxon>
        <taxon>Bivalvia</taxon>
        <taxon>Autobranchia</taxon>
        <taxon>Pteriomorphia</taxon>
        <taxon>Mytilida</taxon>
        <taxon>Mytiloidea</taxon>
        <taxon>Mytilidae</taxon>
        <taxon>Mytilinae</taxon>
        <taxon>Mytilus</taxon>
    </lineage>
</organism>
<proteinExistence type="predicted"/>
<dbReference type="SUPFAM" id="SSF57903">
    <property type="entry name" value="FYVE/PHD zinc finger"/>
    <property type="match status" value="1"/>
</dbReference>
<feature type="region of interest" description="Disordered" evidence="4">
    <location>
        <begin position="183"/>
        <end position="209"/>
    </location>
</feature>
<dbReference type="InterPro" id="IPR013083">
    <property type="entry name" value="Znf_RING/FYVE/PHD"/>
</dbReference>